<dbReference type="EMBL" id="VSSQ01004077">
    <property type="protein sequence ID" value="MPM23632.1"/>
    <property type="molecule type" value="Genomic_DNA"/>
</dbReference>
<sequence length="220" mass="23771">MGTKIGIIADTATDTAMGRDYFESKGYEVVMRPLKETSPECGRFFQEPPEERAAYVSALIDEVKADGARIVMIYANSLCAYVDVDRLCAENGIGVVTPFHAYQKLGKAFKKPCVWAATGGALSGIEKRLTDSNFNIEICGVSLLPVVEQIEAGLAPAQIVAQSGLKELIHFSEKAGCDSIILGCTHFPSLMQELLPLAGIPVIDPANTMLEMLRESIAKQ</sequence>
<dbReference type="InterPro" id="IPR015942">
    <property type="entry name" value="Asp/Glu/hydantoin_racemase"/>
</dbReference>
<dbReference type="InterPro" id="IPR033134">
    <property type="entry name" value="Asp/Glu_racemase_AS_2"/>
</dbReference>
<protein>
    <submittedName>
        <fullName evidence="1">Glutamate racemase</fullName>
        <ecNumber evidence="1">5.1.1.3</ecNumber>
    </submittedName>
</protein>
<dbReference type="PROSITE" id="PS00924">
    <property type="entry name" value="ASP_GLU_RACEMASE_2"/>
    <property type="match status" value="1"/>
</dbReference>
<dbReference type="GO" id="GO:0008881">
    <property type="term" value="F:glutamate racemase activity"/>
    <property type="evidence" value="ECO:0007669"/>
    <property type="project" value="UniProtKB-EC"/>
</dbReference>
<dbReference type="Pfam" id="PF01177">
    <property type="entry name" value="Asp_Glu_race"/>
    <property type="match status" value="1"/>
</dbReference>
<dbReference type="EC" id="5.1.1.3" evidence="1"/>
<dbReference type="Gene3D" id="3.40.50.1860">
    <property type="match status" value="2"/>
</dbReference>
<keyword evidence="1" id="KW-0413">Isomerase</keyword>
<name>A0A644Y4Z6_9ZZZZ</name>
<comment type="caution">
    <text evidence="1">The sequence shown here is derived from an EMBL/GenBank/DDBJ whole genome shotgun (WGS) entry which is preliminary data.</text>
</comment>
<dbReference type="InterPro" id="IPR001920">
    <property type="entry name" value="Asp/Glu_race"/>
</dbReference>
<gene>
    <name evidence="1" type="primary">murI_13</name>
    <name evidence="1" type="ORF">SDC9_70106</name>
</gene>
<evidence type="ECO:0000313" key="1">
    <source>
        <dbReference type="EMBL" id="MPM23632.1"/>
    </source>
</evidence>
<dbReference type="AlphaFoldDB" id="A0A644Y4Z6"/>
<dbReference type="SUPFAM" id="SSF53681">
    <property type="entry name" value="Aspartate/glutamate racemase"/>
    <property type="match status" value="1"/>
</dbReference>
<reference evidence="1" key="1">
    <citation type="submission" date="2019-08" db="EMBL/GenBank/DDBJ databases">
        <authorList>
            <person name="Kucharzyk K."/>
            <person name="Murdoch R.W."/>
            <person name="Higgins S."/>
            <person name="Loffler F."/>
        </authorList>
    </citation>
    <scope>NUCLEOTIDE SEQUENCE</scope>
</reference>
<organism evidence="1">
    <name type="scientific">bioreactor metagenome</name>
    <dbReference type="NCBI Taxonomy" id="1076179"/>
    <lineage>
        <taxon>unclassified sequences</taxon>
        <taxon>metagenomes</taxon>
        <taxon>ecological metagenomes</taxon>
    </lineage>
</organism>
<accession>A0A644Y4Z6</accession>
<proteinExistence type="predicted"/>